<organism evidence="2 3">
    <name type="scientific">Scophthalmus maximus</name>
    <name type="common">Turbot</name>
    <name type="synonym">Psetta maxima</name>
    <dbReference type="NCBI Taxonomy" id="52904"/>
    <lineage>
        <taxon>Eukaryota</taxon>
        <taxon>Metazoa</taxon>
        <taxon>Chordata</taxon>
        <taxon>Craniata</taxon>
        <taxon>Vertebrata</taxon>
        <taxon>Euteleostomi</taxon>
        <taxon>Actinopterygii</taxon>
        <taxon>Neopterygii</taxon>
        <taxon>Teleostei</taxon>
        <taxon>Neoteleostei</taxon>
        <taxon>Acanthomorphata</taxon>
        <taxon>Carangaria</taxon>
        <taxon>Pleuronectiformes</taxon>
        <taxon>Pleuronectoidei</taxon>
        <taxon>Scophthalmidae</taxon>
        <taxon>Scophthalmus</taxon>
    </lineage>
</organism>
<sequence length="97" mass="10497">MDELEKKLEVAGMILALDNSGTDSEIGRASIMTADVVTWDPQHYTGTGATPAGTPNSEQSKMANSGETVRYAVDVEDDAVEYCKSHFLMLFHSSPLD</sequence>
<proteinExistence type="predicted"/>
<reference evidence="2 3" key="1">
    <citation type="submission" date="2019-06" db="EMBL/GenBank/DDBJ databases">
        <title>Draft genomes of female and male turbot (Scophthalmus maximus).</title>
        <authorList>
            <person name="Xu H."/>
            <person name="Xu X.-W."/>
            <person name="Shao C."/>
            <person name="Chen S."/>
        </authorList>
    </citation>
    <scope>NUCLEOTIDE SEQUENCE [LARGE SCALE GENOMIC DNA]</scope>
    <source>
        <strain evidence="2">Ysfricsl-2016a</strain>
        <tissue evidence="2">Blood</tissue>
    </source>
</reference>
<evidence type="ECO:0000256" key="1">
    <source>
        <dbReference type="SAM" id="MobiDB-lite"/>
    </source>
</evidence>
<feature type="compositionally biased region" description="Low complexity" evidence="1">
    <location>
        <begin position="45"/>
        <end position="55"/>
    </location>
</feature>
<evidence type="ECO:0000313" key="2">
    <source>
        <dbReference type="EMBL" id="KAF0035380.1"/>
    </source>
</evidence>
<dbReference type="EMBL" id="VEVO01000011">
    <property type="protein sequence ID" value="KAF0035380.1"/>
    <property type="molecule type" value="Genomic_DNA"/>
</dbReference>
<feature type="region of interest" description="Disordered" evidence="1">
    <location>
        <begin position="42"/>
        <end position="64"/>
    </location>
</feature>
<dbReference type="AlphaFoldDB" id="A0A6A4SU20"/>
<name>A0A6A4SU20_SCOMX</name>
<gene>
    <name evidence="2" type="ORF">F2P81_013138</name>
</gene>
<accession>A0A6A4SU20</accession>
<protein>
    <submittedName>
        <fullName evidence="2">Uncharacterized protein</fullName>
    </submittedName>
</protein>
<dbReference type="Proteomes" id="UP000438429">
    <property type="component" value="Unassembled WGS sequence"/>
</dbReference>
<evidence type="ECO:0000313" key="3">
    <source>
        <dbReference type="Proteomes" id="UP000438429"/>
    </source>
</evidence>
<comment type="caution">
    <text evidence="2">The sequence shown here is derived from an EMBL/GenBank/DDBJ whole genome shotgun (WGS) entry which is preliminary data.</text>
</comment>